<reference evidence="7" key="1">
    <citation type="submission" date="2019-01" db="EMBL/GenBank/DDBJ databases">
        <authorList>
            <person name="Ma L.-T."/>
            <person name="Chu F.-H."/>
        </authorList>
    </citation>
    <scope>NUCLEOTIDE SEQUENCE</scope>
    <source>
        <tissue evidence="7">Mature needles and cones</tissue>
    </source>
</reference>
<dbReference type="PANTHER" id="PTHR31225">
    <property type="entry name" value="OS04G0344100 PROTEIN-RELATED"/>
    <property type="match status" value="1"/>
</dbReference>
<evidence type="ECO:0000313" key="7">
    <source>
        <dbReference type="EMBL" id="QGN65609.1"/>
    </source>
</evidence>
<feature type="region of interest" description="Disordered" evidence="4">
    <location>
        <begin position="1"/>
        <end position="30"/>
    </location>
</feature>
<dbReference type="GO" id="GO:0000287">
    <property type="term" value="F:magnesium ion binding"/>
    <property type="evidence" value="ECO:0007669"/>
    <property type="project" value="InterPro"/>
</dbReference>
<dbReference type="SUPFAM" id="SSF48239">
    <property type="entry name" value="Terpenoid cyclases/Protein prenyltransferases"/>
    <property type="match status" value="1"/>
</dbReference>
<evidence type="ECO:0000256" key="1">
    <source>
        <dbReference type="ARBA" id="ARBA00022723"/>
    </source>
</evidence>
<dbReference type="InterPro" id="IPR005630">
    <property type="entry name" value="Terpene_synthase_metal-bd"/>
</dbReference>
<dbReference type="InterPro" id="IPR050148">
    <property type="entry name" value="Terpene_synthase-like"/>
</dbReference>
<protein>
    <submittedName>
        <fullName evidence="7">Terpene synthase 3</fullName>
        <ecNumber evidence="7">4.2.3.13</ecNumber>
    </submittedName>
</protein>
<dbReference type="Pfam" id="PF03936">
    <property type="entry name" value="Terpene_synth_C"/>
    <property type="match status" value="1"/>
</dbReference>
<proteinExistence type="evidence at transcript level"/>
<evidence type="ECO:0000256" key="3">
    <source>
        <dbReference type="ARBA" id="ARBA00023239"/>
    </source>
</evidence>
<accession>A0A6B8N100</accession>
<name>A0A6B8N100_TAICR</name>
<dbReference type="GO" id="GO:0047461">
    <property type="term" value="F:(+)-delta-cadinene synthase activity"/>
    <property type="evidence" value="ECO:0007669"/>
    <property type="project" value="UniProtKB-EC"/>
</dbReference>
<organism evidence="7">
    <name type="scientific">Taiwania cryptomerioides</name>
    <name type="common">Coffin tree</name>
    <dbReference type="NCBI Taxonomy" id="50187"/>
    <lineage>
        <taxon>Eukaryota</taxon>
        <taxon>Viridiplantae</taxon>
        <taxon>Streptophyta</taxon>
        <taxon>Embryophyta</taxon>
        <taxon>Tracheophyta</taxon>
        <taxon>Spermatophyta</taxon>
        <taxon>Pinopsida</taxon>
        <taxon>Pinidae</taxon>
        <taxon>Conifers II</taxon>
        <taxon>Cupressales</taxon>
        <taxon>Cupressaceae</taxon>
        <taxon>Taiwania</taxon>
    </lineage>
</organism>
<dbReference type="Pfam" id="PF01397">
    <property type="entry name" value="Terpene_synth"/>
    <property type="match status" value="1"/>
</dbReference>
<dbReference type="FunFam" id="1.10.600.10:FF:000005">
    <property type="entry name" value="Ent-kaur-16-ene synthase, chloroplastic"/>
    <property type="match status" value="1"/>
</dbReference>
<evidence type="ECO:0000259" key="5">
    <source>
        <dbReference type="Pfam" id="PF01397"/>
    </source>
</evidence>
<dbReference type="InterPro" id="IPR036965">
    <property type="entry name" value="Terpene_synth_N_sf"/>
</dbReference>
<keyword evidence="1" id="KW-0479">Metal-binding</keyword>
<dbReference type="InterPro" id="IPR008949">
    <property type="entry name" value="Isoprenoid_synthase_dom_sf"/>
</dbReference>
<evidence type="ECO:0000256" key="4">
    <source>
        <dbReference type="SAM" id="MobiDB-lite"/>
    </source>
</evidence>
<feature type="domain" description="Terpene synthase N-terminal" evidence="5">
    <location>
        <begin position="38"/>
        <end position="222"/>
    </location>
</feature>
<keyword evidence="3 7" id="KW-0456">Lyase</keyword>
<dbReference type="Gene3D" id="1.10.600.10">
    <property type="entry name" value="Farnesyl Diphosphate Synthase"/>
    <property type="match status" value="1"/>
</dbReference>
<dbReference type="SFLD" id="SFLDS00005">
    <property type="entry name" value="Isoprenoid_Synthase_Type_I"/>
    <property type="match status" value="1"/>
</dbReference>
<gene>
    <name evidence="7" type="primary">TPS3</name>
</gene>
<dbReference type="EMBL" id="MK404540">
    <property type="protein sequence ID" value="QGN65609.1"/>
    <property type="molecule type" value="mRNA"/>
</dbReference>
<dbReference type="InterPro" id="IPR044814">
    <property type="entry name" value="Terpene_cyclase_plant_C1"/>
</dbReference>
<keyword evidence="2" id="KW-0460">Magnesium</keyword>
<dbReference type="InterPro" id="IPR001906">
    <property type="entry name" value="Terpene_synth_N"/>
</dbReference>
<dbReference type="InterPro" id="IPR034741">
    <property type="entry name" value="Terpene_cyclase-like_1_C"/>
</dbReference>
<dbReference type="AlphaFoldDB" id="A0A6B8N100"/>
<dbReference type="SFLD" id="SFLDG01019">
    <property type="entry name" value="Terpene_Cyclase_Like_1_C_Termi"/>
    <property type="match status" value="1"/>
</dbReference>
<evidence type="ECO:0000259" key="6">
    <source>
        <dbReference type="Pfam" id="PF03936"/>
    </source>
</evidence>
<dbReference type="Gene3D" id="1.50.10.130">
    <property type="entry name" value="Terpene synthase, N-terminal domain"/>
    <property type="match status" value="1"/>
</dbReference>
<feature type="domain" description="Terpene synthase metal-binding" evidence="6">
    <location>
        <begin position="298"/>
        <end position="532"/>
    </location>
</feature>
<evidence type="ECO:0000256" key="2">
    <source>
        <dbReference type="ARBA" id="ARBA00022842"/>
    </source>
</evidence>
<dbReference type="SUPFAM" id="SSF48576">
    <property type="entry name" value="Terpenoid synthases"/>
    <property type="match status" value="1"/>
</dbReference>
<dbReference type="InterPro" id="IPR008930">
    <property type="entry name" value="Terpenoid_cyclase/PrenylTrfase"/>
</dbReference>
<feature type="compositionally biased region" description="Polar residues" evidence="4">
    <location>
        <begin position="1"/>
        <end position="14"/>
    </location>
</feature>
<dbReference type="CDD" id="cd00684">
    <property type="entry name" value="Terpene_cyclase_plant_C1"/>
    <property type="match status" value="1"/>
</dbReference>
<dbReference type="EC" id="4.2.3.13" evidence="7"/>
<sequence length="596" mass="69190">MAEVIQNSSISASSELGAPDGCMPKPTVRRNGNHHPNLWSDDFLQSLSSPYGDSSYYERREMLINEICDIFSNGEEQFSLLERISFVDVVQRLGIDRHFQEEIKMALDYIHKYWSHNAIGDLNITALGFRILRLNRYDVSSDVFLKFKGEGGQFRGFASGHEDAKLESMLNLYKASELDFPDENILTEARFFASAYLQEAVKECGEIKEKKNPLLMEIEYVLKYPSRCRVPRWEAWNFIQIFRQQNHNDSLVNSIYKMPSTYSQKLLELAILDFNILQAQHQSELKSVSTWWKHSTVTHLDFFRHRHMEFYFWWACSLFEPEFSASRIGFTKLATSLSLLDDIYDTYGTIDELKPFTKTLIRWDVSTIENHPDFMRTAFEFAYQIHKEIASEAETKHGPVVHKYIQSCWKSFISAYMQEAEWIAYDYTPGFDEYIMNGAISSGMRVLMVHSLLVMNTPLSDEILERLDIPSSKLQALVSVTTRLVDDIKDFEDEQARGETASSIECYMKDNRGSTREDALNNITNRIESCARELNREFLKPSDMPDCCKNLYFNAGMRGVFFLFKDVDGITFSQRKEIRDAITKILVEPIVPWNEI</sequence>
<dbReference type="GO" id="GO:0016102">
    <property type="term" value="P:diterpenoid biosynthetic process"/>
    <property type="evidence" value="ECO:0007669"/>
    <property type="project" value="InterPro"/>
</dbReference>